<sequence>MPEQIQPWTQRPETPGHITPQVEARHSPGVQDPASSHRECQYPIGTTSLRTQEVVPFPPGVETGRPPHHLNLVQASPGSCLNLSDSGPDFDLIMENETSRASSSVRGSLCKDMKK</sequence>
<comment type="caution">
    <text evidence="2">The sequence shown here is derived from an EMBL/GenBank/DDBJ whole genome shotgun (WGS) entry which is preliminary data.</text>
</comment>
<evidence type="ECO:0000313" key="3">
    <source>
        <dbReference type="Proteomes" id="UP001482620"/>
    </source>
</evidence>
<dbReference type="Proteomes" id="UP001482620">
    <property type="component" value="Unassembled WGS sequence"/>
</dbReference>
<evidence type="ECO:0000256" key="1">
    <source>
        <dbReference type="SAM" id="MobiDB-lite"/>
    </source>
</evidence>
<name>A0ABV0VKQ0_9TELE</name>
<organism evidence="2 3">
    <name type="scientific">Ilyodon furcidens</name>
    <name type="common">goldbreast splitfin</name>
    <dbReference type="NCBI Taxonomy" id="33524"/>
    <lineage>
        <taxon>Eukaryota</taxon>
        <taxon>Metazoa</taxon>
        <taxon>Chordata</taxon>
        <taxon>Craniata</taxon>
        <taxon>Vertebrata</taxon>
        <taxon>Euteleostomi</taxon>
        <taxon>Actinopterygii</taxon>
        <taxon>Neopterygii</taxon>
        <taxon>Teleostei</taxon>
        <taxon>Neoteleostei</taxon>
        <taxon>Acanthomorphata</taxon>
        <taxon>Ovalentaria</taxon>
        <taxon>Atherinomorphae</taxon>
        <taxon>Cyprinodontiformes</taxon>
        <taxon>Goodeidae</taxon>
        <taxon>Ilyodon</taxon>
    </lineage>
</organism>
<accession>A0ABV0VKQ0</accession>
<gene>
    <name evidence="2" type="ORF">ILYODFUR_028742</name>
</gene>
<feature type="region of interest" description="Disordered" evidence="1">
    <location>
        <begin position="1"/>
        <end position="40"/>
    </location>
</feature>
<reference evidence="2 3" key="1">
    <citation type="submission" date="2021-06" db="EMBL/GenBank/DDBJ databases">
        <authorList>
            <person name="Palmer J.M."/>
        </authorList>
    </citation>
    <scope>NUCLEOTIDE SEQUENCE [LARGE SCALE GENOMIC DNA]</scope>
    <source>
        <strain evidence="3">if_2019</strain>
        <tissue evidence="2">Muscle</tissue>
    </source>
</reference>
<feature type="non-terminal residue" evidence="2">
    <location>
        <position position="115"/>
    </location>
</feature>
<protein>
    <submittedName>
        <fullName evidence="2">Uncharacterized protein</fullName>
    </submittedName>
</protein>
<evidence type="ECO:0000313" key="2">
    <source>
        <dbReference type="EMBL" id="MEQ2256888.1"/>
    </source>
</evidence>
<proteinExistence type="predicted"/>
<feature type="compositionally biased region" description="Polar residues" evidence="1">
    <location>
        <begin position="1"/>
        <end position="12"/>
    </location>
</feature>
<keyword evidence="3" id="KW-1185">Reference proteome</keyword>
<dbReference type="EMBL" id="JAHRIQ010108248">
    <property type="protein sequence ID" value="MEQ2256888.1"/>
    <property type="molecule type" value="Genomic_DNA"/>
</dbReference>